<proteinExistence type="predicted"/>
<evidence type="ECO:0000256" key="1">
    <source>
        <dbReference type="SAM" id="MobiDB-lite"/>
    </source>
</evidence>
<dbReference type="AlphaFoldDB" id="A0A8S0Q7D2"/>
<gene>
    <name evidence="2" type="ORF">OLEA9_A050029</name>
</gene>
<organism evidence="2 3">
    <name type="scientific">Olea europaea subsp. europaea</name>
    <dbReference type="NCBI Taxonomy" id="158383"/>
    <lineage>
        <taxon>Eukaryota</taxon>
        <taxon>Viridiplantae</taxon>
        <taxon>Streptophyta</taxon>
        <taxon>Embryophyta</taxon>
        <taxon>Tracheophyta</taxon>
        <taxon>Spermatophyta</taxon>
        <taxon>Magnoliopsida</taxon>
        <taxon>eudicotyledons</taxon>
        <taxon>Gunneridae</taxon>
        <taxon>Pentapetalae</taxon>
        <taxon>asterids</taxon>
        <taxon>lamiids</taxon>
        <taxon>Lamiales</taxon>
        <taxon>Oleaceae</taxon>
        <taxon>Oleeae</taxon>
        <taxon>Olea</taxon>
    </lineage>
</organism>
<feature type="non-terminal residue" evidence="2">
    <location>
        <position position="69"/>
    </location>
</feature>
<comment type="caution">
    <text evidence="2">The sequence shown here is derived from an EMBL/GenBank/DDBJ whole genome shotgun (WGS) entry which is preliminary data.</text>
</comment>
<feature type="compositionally biased region" description="Basic and acidic residues" evidence="1">
    <location>
        <begin position="24"/>
        <end position="35"/>
    </location>
</feature>
<sequence length="69" mass="7161">LRGDHDGGRSSLSQELFQRGRQRGGPEADGVRGRLDPGPLGARGLPGQHAGGCGLQAAYLHGAAEDRDE</sequence>
<evidence type="ECO:0000313" key="2">
    <source>
        <dbReference type="EMBL" id="CAA2962608.1"/>
    </source>
</evidence>
<name>A0A8S0Q7D2_OLEEU</name>
<protein>
    <submittedName>
        <fullName evidence="2">Uncharacterized protein</fullName>
    </submittedName>
</protein>
<feature type="non-terminal residue" evidence="2">
    <location>
        <position position="1"/>
    </location>
</feature>
<keyword evidence="3" id="KW-1185">Reference proteome</keyword>
<accession>A0A8S0Q7D2</accession>
<feature type="region of interest" description="Disordered" evidence="1">
    <location>
        <begin position="1"/>
        <end position="53"/>
    </location>
</feature>
<reference evidence="2 3" key="1">
    <citation type="submission" date="2019-12" db="EMBL/GenBank/DDBJ databases">
        <authorList>
            <person name="Alioto T."/>
            <person name="Alioto T."/>
            <person name="Gomez Garrido J."/>
        </authorList>
    </citation>
    <scope>NUCLEOTIDE SEQUENCE [LARGE SCALE GENOMIC DNA]</scope>
</reference>
<dbReference type="Proteomes" id="UP000594638">
    <property type="component" value="Unassembled WGS sequence"/>
</dbReference>
<dbReference type="Gramene" id="OE9A050029T1">
    <property type="protein sequence ID" value="OE9A050029C1"/>
    <property type="gene ID" value="OE9A050029"/>
</dbReference>
<dbReference type="EMBL" id="CACTIH010001165">
    <property type="protein sequence ID" value="CAA2962608.1"/>
    <property type="molecule type" value="Genomic_DNA"/>
</dbReference>
<evidence type="ECO:0000313" key="3">
    <source>
        <dbReference type="Proteomes" id="UP000594638"/>
    </source>
</evidence>